<organism evidence="1">
    <name type="scientific">mine drainage metagenome</name>
    <dbReference type="NCBI Taxonomy" id="410659"/>
    <lineage>
        <taxon>unclassified sequences</taxon>
        <taxon>metagenomes</taxon>
        <taxon>ecological metagenomes</taxon>
    </lineage>
</organism>
<comment type="caution">
    <text evidence="1">The sequence shown here is derived from an EMBL/GenBank/DDBJ whole genome shotgun (WGS) entry which is preliminary data.</text>
</comment>
<feature type="non-terminal residue" evidence="1">
    <location>
        <position position="1"/>
    </location>
</feature>
<gene>
    <name evidence="1" type="ORF">B1A_21948</name>
</gene>
<dbReference type="EMBL" id="AUZX01016227">
    <property type="protein sequence ID" value="EQD26237.1"/>
    <property type="molecule type" value="Genomic_DNA"/>
</dbReference>
<dbReference type="AlphaFoldDB" id="T0Y2K9"/>
<reference evidence="1" key="2">
    <citation type="journal article" date="2014" name="ISME J.">
        <title>Microbial stratification in low pH oxic and suboxic macroscopic growths along an acid mine drainage.</title>
        <authorList>
            <person name="Mendez-Garcia C."/>
            <person name="Mesa V."/>
            <person name="Sprenger R.R."/>
            <person name="Richter M."/>
            <person name="Diez M.S."/>
            <person name="Solano J."/>
            <person name="Bargiela R."/>
            <person name="Golyshina O.V."/>
            <person name="Manteca A."/>
            <person name="Ramos J.L."/>
            <person name="Gallego J.R."/>
            <person name="Llorente I."/>
            <person name="Martins Dos Santos V.A."/>
            <person name="Jensen O.N."/>
            <person name="Pelaez A.I."/>
            <person name="Sanchez J."/>
            <person name="Ferrer M."/>
        </authorList>
    </citation>
    <scope>NUCLEOTIDE SEQUENCE</scope>
</reference>
<evidence type="ECO:0000313" key="1">
    <source>
        <dbReference type="EMBL" id="EQD26237.1"/>
    </source>
</evidence>
<protein>
    <submittedName>
        <fullName evidence="1">Uncharacterized protein</fullName>
    </submittedName>
</protein>
<reference evidence="1" key="1">
    <citation type="submission" date="2013-08" db="EMBL/GenBank/DDBJ databases">
        <authorList>
            <person name="Mendez C."/>
            <person name="Richter M."/>
            <person name="Ferrer M."/>
            <person name="Sanchez J."/>
        </authorList>
    </citation>
    <scope>NUCLEOTIDE SEQUENCE</scope>
</reference>
<sequence length="159" mass="17979">PATIVSQAASPEVQGLVKQLAPGHMPVLFPEVFLREQAGFDVLIGNPPWDKLRHEPTQFWVQKAPGLLRERDREARIEELRIQYPGFAQEEQDEIAARELLKAALGESFKLQGTGHLELDSVQVFRRLFIFDPSSRVGPRLLSVVNFDLARRPVVQFAV</sequence>
<name>T0Y2K9_9ZZZZ</name>
<accession>T0Y2K9</accession>
<proteinExistence type="predicted"/>